<proteinExistence type="predicted"/>
<protein>
    <submittedName>
        <fullName evidence="1">Uncharacterized protein</fullName>
    </submittedName>
</protein>
<keyword evidence="2" id="KW-1185">Reference proteome</keyword>
<dbReference type="Proteomes" id="UP000233766">
    <property type="component" value="Unassembled WGS sequence"/>
</dbReference>
<sequence>MSTDPRTPAEVADWLTEKATDAKAVAAERYPHDPTARRIDETAQLRLLVEQAAESLREFERHLDEIFRLNAELDLKQARHEYTTARLRRRIRHGRRSRAALRATRLEIAS</sequence>
<accession>A0A2N3VGW7</accession>
<reference evidence="1 2" key="1">
    <citation type="submission" date="2017-12" db="EMBL/GenBank/DDBJ databases">
        <title>Sequencing the genomes of 1000 Actinobacteria strains.</title>
        <authorList>
            <person name="Klenk H.-P."/>
        </authorList>
    </citation>
    <scope>NUCLEOTIDE SEQUENCE [LARGE SCALE GENOMIC DNA]</scope>
    <source>
        <strain evidence="1 2">DSM 44489</strain>
    </source>
</reference>
<dbReference type="AlphaFoldDB" id="A0A2N3VGW7"/>
<dbReference type="EMBL" id="PJMW01000002">
    <property type="protein sequence ID" value="PKV80856.1"/>
    <property type="molecule type" value="Genomic_DNA"/>
</dbReference>
<dbReference type="RefSeq" id="WP_101466707.1">
    <property type="nucleotide sequence ID" value="NZ_PJMW01000002.1"/>
</dbReference>
<gene>
    <name evidence="1" type="ORF">ATK86_5293</name>
</gene>
<evidence type="ECO:0000313" key="1">
    <source>
        <dbReference type="EMBL" id="PKV80856.1"/>
    </source>
</evidence>
<evidence type="ECO:0000313" key="2">
    <source>
        <dbReference type="Proteomes" id="UP000233766"/>
    </source>
</evidence>
<name>A0A2N3VGW7_9NOCA</name>
<organism evidence="1 2">
    <name type="scientific">Nocardia fluminea</name>
    <dbReference type="NCBI Taxonomy" id="134984"/>
    <lineage>
        <taxon>Bacteria</taxon>
        <taxon>Bacillati</taxon>
        <taxon>Actinomycetota</taxon>
        <taxon>Actinomycetes</taxon>
        <taxon>Mycobacteriales</taxon>
        <taxon>Nocardiaceae</taxon>
        <taxon>Nocardia</taxon>
    </lineage>
</organism>
<comment type="caution">
    <text evidence="1">The sequence shown here is derived from an EMBL/GenBank/DDBJ whole genome shotgun (WGS) entry which is preliminary data.</text>
</comment>